<organism evidence="2 3">
    <name type="scientific">Hibiscus sabdariffa</name>
    <name type="common">roselle</name>
    <dbReference type="NCBI Taxonomy" id="183260"/>
    <lineage>
        <taxon>Eukaryota</taxon>
        <taxon>Viridiplantae</taxon>
        <taxon>Streptophyta</taxon>
        <taxon>Embryophyta</taxon>
        <taxon>Tracheophyta</taxon>
        <taxon>Spermatophyta</taxon>
        <taxon>Magnoliopsida</taxon>
        <taxon>eudicotyledons</taxon>
        <taxon>Gunneridae</taxon>
        <taxon>Pentapetalae</taxon>
        <taxon>rosids</taxon>
        <taxon>malvids</taxon>
        <taxon>Malvales</taxon>
        <taxon>Malvaceae</taxon>
        <taxon>Malvoideae</taxon>
        <taxon>Hibiscus</taxon>
    </lineage>
</organism>
<dbReference type="EMBL" id="JBBPBM010000001">
    <property type="protein sequence ID" value="KAK8600178.1"/>
    <property type="molecule type" value="Genomic_DNA"/>
</dbReference>
<reference evidence="2 3" key="1">
    <citation type="journal article" date="2024" name="G3 (Bethesda)">
        <title>Genome assembly of Hibiscus sabdariffa L. provides insights into metabolisms of medicinal natural products.</title>
        <authorList>
            <person name="Kim T."/>
        </authorList>
    </citation>
    <scope>NUCLEOTIDE SEQUENCE [LARGE SCALE GENOMIC DNA]</scope>
    <source>
        <strain evidence="2">TK-2024</strain>
        <tissue evidence="2">Old leaves</tissue>
    </source>
</reference>
<evidence type="ECO:0000313" key="3">
    <source>
        <dbReference type="Proteomes" id="UP001472677"/>
    </source>
</evidence>
<gene>
    <name evidence="2" type="ORF">V6N12_050036</name>
</gene>
<keyword evidence="3" id="KW-1185">Reference proteome</keyword>
<dbReference type="PANTHER" id="PTHR35286:SF1">
    <property type="entry name" value="EXPRESSED PROTEIN"/>
    <property type="match status" value="1"/>
</dbReference>
<dbReference type="PANTHER" id="PTHR35286">
    <property type="entry name" value="EXPRESSED PROTEIN"/>
    <property type="match status" value="1"/>
</dbReference>
<sequence length="115" mass="13083">MQRKSYRYKQRKQVPPKRKTPPKTLPSSKTLNDSKSVLQTTPSNEDLLLAAATSSDSNSDYSNKTQLGQEEFKLQEEIIRIILFGRNRPFQAVTTVLASHGHIMLFDEENGYAPE</sequence>
<evidence type="ECO:0000313" key="2">
    <source>
        <dbReference type="EMBL" id="KAK8600178.1"/>
    </source>
</evidence>
<name>A0ABR2GB94_9ROSI</name>
<protein>
    <submittedName>
        <fullName evidence="2">Uncharacterized protein</fullName>
    </submittedName>
</protein>
<evidence type="ECO:0000256" key="1">
    <source>
        <dbReference type="SAM" id="MobiDB-lite"/>
    </source>
</evidence>
<comment type="caution">
    <text evidence="2">The sequence shown here is derived from an EMBL/GenBank/DDBJ whole genome shotgun (WGS) entry which is preliminary data.</text>
</comment>
<feature type="region of interest" description="Disordered" evidence="1">
    <location>
        <begin position="1"/>
        <end position="38"/>
    </location>
</feature>
<feature type="compositionally biased region" description="Basic residues" evidence="1">
    <location>
        <begin position="1"/>
        <end position="21"/>
    </location>
</feature>
<dbReference type="Proteomes" id="UP001472677">
    <property type="component" value="Unassembled WGS sequence"/>
</dbReference>
<proteinExistence type="predicted"/>
<accession>A0ABR2GB94</accession>